<dbReference type="Gene3D" id="3.40.50.1220">
    <property type="entry name" value="TPP-binding domain"/>
    <property type="match status" value="1"/>
</dbReference>
<accession>A0ABT4CJN9</accession>
<comment type="caution">
    <text evidence="4">The sequence shown here is derived from an EMBL/GenBank/DDBJ whole genome shotgun (WGS) entry which is preliminary data.</text>
</comment>
<gene>
    <name evidence="4" type="ORF">OXH55_01205</name>
</gene>
<evidence type="ECO:0000256" key="2">
    <source>
        <dbReference type="PROSITE-ProRule" id="PRU00236"/>
    </source>
</evidence>
<feature type="binding site" evidence="2">
    <location>
        <position position="180"/>
    </location>
    <ligand>
        <name>Zn(2+)</name>
        <dbReference type="ChEBI" id="CHEBI:29105"/>
    </ligand>
</feature>
<evidence type="ECO:0000259" key="3">
    <source>
        <dbReference type="PROSITE" id="PS50305"/>
    </source>
</evidence>
<keyword evidence="1" id="KW-0520">NAD</keyword>
<dbReference type="RefSeq" id="WP_268047578.1">
    <property type="nucleotide sequence ID" value="NZ_JAPQES010000001.1"/>
</dbReference>
<dbReference type="InterPro" id="IPR026590">
    <property type="entry name" value="Ssirtuin_cat_dom"/>
</dbReference>
<reference evidence="4" key="1">
    <citation type="submission" date="2022-12" db="EMBL/GenBank/DDBJ databases">
        <authorList>
            <person name="Wang J."/>
        </authorList>
    </citation>
    <scope>NUCLEOTIDE SEQUENCE</scope>
    <source>
        <strain evidence="4">HY-42-06</strain>
    </source>
</reference>
<dbReference type="PANTHER" id="PTHR11085">
    <property type="entry name" value="NAD-DEPENDENT PROTEIN DEACYLASE SIRTUIN-5, MITOCHONDRIAL-RELATED"/>
    <property type="match status" value="1"/>
</dbReference>
<comment type="caution">
    <text evidence="2">Lacks conserved residue(s) required for the propagation of feature annotation.</text>
</comment>
<keyword evidence="2" id="KW-0862">Zinc</keyword>
<dbReference type="PROSITE" id="PS50305">
    <property type="entry name" value="SIRTUIN"/>
    <property type="match status" value="1"/>
</dbReference>
<feature type="domain" description="Deacetylase sirtuin-type" evidence="3">
    <location>
        <begin position="5"/>
        <end position="288"/>
    </location>
</feature>
<feature type="binding site" evidence="2">
    <location>
        <position position="183"/>
    </location>
    <ligand>
        <name>Zn(2+)</name>
        <dbReference type="ChEBI" id="CHEBI:29105"/>
    </ligand>
</feature>
<sequence>MNILEYFKTNNIKKVFKNLEKADCVLIGAGSGLSAAAGIDYTDTKSFAKDFPQLTKKGFSCHYELMGYTNWSKEEQWAYLATNVNHVRFQLPPSPIYKKLFDLVKNKDYFVITSNVDGMFYKSGFDENRIFTPQGDYARYQCCTPCTNETWPIKPVIDKIVQNIDYNTLKVTNPELIPRCPNCGGHVYLNVRGGSWFVEERYMKKGEEYLRWIQESFNKKLFVMEFGVGFNTPSVIRWPFETIVKKHPNVKFLRVNKDYPQVPPEIKYESISIKDNAKNVIVNMEEYL</sequence>
<feature type="binding site" evidence="2">
    <location>
        <position position="142"/>
    </location>
    <ligand>
        <name>Zn(2+)</name>
        <dbReference type="ChEBI" id="CHEBI:29105"/>
    </ligand>
</feature>
<dbReference type="SUPFAM" id="SSF52467">
    <property type="entry name" value="DHS-like NAD/FAD-binding domain"/>
    <property type="match status" value="1"/>
</dbReference>
<dbReference type="PANTHER" id="PTHR11085:SF10">
    <property type="entry name" value="NAD-DEPENDENT PROTEIN DEACYLASE SIRTUIN-5, MITOCHONDRIAL-RELATED"/>
    <property type="match status" value="1"/>
</dbReference>
<evidence type="ECO:0000256" key="1">
    <source>
        <dbReference type="ARBA" id="ARBA00023027"/>
    </source>
</evidence>
<dbReference type="InterPro" id="IPR029035">
    <property type="entry name" value="DHS-like_NAD/FAD-binding_dom"/>
</dbReference>
<dbReference type="InterPro" id="IPR050134">
    <property type="entry name" value="NAD-dep_sirtuin_deacylases"/>
</dbReference>
<protein>
    <recommendedName>
        <fullName evidence="3">Deacetylase sirtuin-type domain-containing protein</fullName>
    </recommendedName>
</protein>
<evidence type="ECO:0000313" key="4">
    <source>
        <dbReference type="EMBL" id="MCY6369261.1"/>
    </source>
</evidence>
<keyword evidence="2" id="KW-0479">Metal-binding</keyword>
<organism evidence="4 5">
    <name type="scientific">Clostridium ganghwense</name>
    <dbReference type="NCBI Taxonomy" id="312089"/>
    <lineage>
        <taxon>Bacteria</taxon>
        <taxon>Bacillati</taxon>
        <taxon>Bacillota</taxon>
        <taxon>Clostridia</taxon>
        <taxon>Eubacteriales</taxon>
        <taxon>Clostridiaceae</taxon>
        <taxon>Clostridium</taxon>
    </lineage>
</organism>
<dbReference type="Proteomes" id="UP001079657">
    <property type="component" value="Unassembled WGS sequence"/>
</dbReference>
<keyword evidence="5" id="KW-1185">Reference proteome</keyword>
<evidence type="ECO:0000313" key="5">
    <source>
        <dbReference type="Proteomes" id="UP001079657"/>
    </source>
</evidence>
<feature type="binding site" evidence="2">
    <location>
        <position position="146"/>
    </location>
    <ligand>
        <name>Zn(2+)</name>
        <dbReference type="ChEBI" id="CHEBI:29105"/>
    </ligand>
</feature>
<proteinExistence type="predicted"/>
<name>A0ABT4CJN9_9CLOT</name>
<dbReference type="EMBL" id="JAPQES010000001">
    <property type="protein sequence ID" value="MCY6369261.1"/>
    <property type="molecule type" value="Genomic_DNA"/>
</dbReference>